<accession>A0A6J5MSY8</accession>
<sequence>MELVRINNHPQLDPMTVAKVFKESGMFPDIQSEAAACAKIIIGRGLGLTDFDAMSGLHIIKGKAVLAANLMAAAIKRAGKYDYRANCTDTECSITFFGRDANNAWDQIGEAAFSLEDAKRAQLSGDNWRKYPKAMLFARCISAGYKQHCPDALGAAPVYVESHGETEITEDAPIVAPVIDARPEPKSRKKVVAEPEIVIDAAVAEDARALGMSMENQIWRTKQKAKIAAEREQEWREIERKKAAAAVPMTPAPKKPAPAPVEQLPWLKSGTDVLTPLKCVARGATQTAVLFADESGVKNWVAVNNELIGAVKLNVECEVDYSWTAGNYYVASRISVYGGAA</sequence>
<evidence type="ECO:0000313" key="1">
    <source>
        <dbReference type="EMBL" id="CAB4150275.1"/>
    </source>
</evidence>
<protein>
    <submittedName>
        <fullName evidence="1">Uncharacterized protein</fullName>
    </submittedName>
</protein>
<dbReference type="EMBL" id="LR797279">
    <property type="protein sequence ID" value="CAB4199308.1"/>
    <property type="molecule type" value="Genomic_DNA"/>
</dbReference>
<gene>
    <name evidence="2" type="ORF">UFOVP1332_36</name>
    <name evidence="1" type="ORF">UFOVP565_7</name>
</gene>
<organism evidence="1">
    <name type="scientific">uncultured Caudovirales phage</name>
    <dbReference type="NCBI Taxonomy" id="2100421"/>
    <lineage>
        <taxon>Viruses</taxon>
        <taxon>Duplodnaviria</taxon>
        <taxon>Heunggongvirae</taxon>
        <taxon>Uroviricota</taxon>
        <taxon>Caudoviricetes</taxon>
        <taxon>Peduoviridae</taxon>
        <taxon>Maltschvirus</taxon>
        <taxon>Maltschvirus maltsch</taxon>
    </lineage>
</organism>
<proteinExistence type="predicted"/>
<reference evidence="1" key="1">
    <citation type="submission" date="2020-04" db="EMBL/GenBank/DDBJ databases">
        <authorList>
            <person name="Chiriac C."/>
            <person name="Salcher M."/>
            <person name="Ghai R."/>
            <person name="Kavagutti S V."/>
        </authorList>
    </citation>
    <scope>NUCLEOTIDE SEQUENCE</scope>
</reference>
<dbReference type="EMBL" id="LR796545">
    <property type="protein sequence ID" value="CAB4150275.1"/>
    <property type="molecule type" value="Genomic_DNA"/>
</dbReference>
<evidence type="ECO:0000313" key="2">
    <source>
        <dbReference type="EMBL" id="CAB4199308.1"/>
    </source>
</evidence>
<name>A0A6J5MSY8_9CAUD</name>